<evidence type="ECO:0000256" key="4">
    <source>
        <dbReference type="ARBA" id="ARBA00022692"/>
    </source>
</evidence>
<feature type="transmembrane region" description="Helical" evidence="7">
    <location>
        <begin position="168"/>
        <end position="190"/>
    </location>
</feature>
<dbReference type="Pfam" id="PF00482">
    <property type="entry name" value="T2SSF"/>
    <property type="match status" value="2"/>
</dbReference>
<keyword evidence="6 7" id="KW-0472">Membrane</keyword>
<feature type="transmembrane region" description="Helical" evidence="7">
    <location>
        <begin position="222"/>
        <end position="240"/>
    </location>
</feature>
<reference evidence="9 10" key="1">
    <citation type="journal article" date="2021" name="ISME Commun">
        <title>Automated analysis of genomic sequences facilitates high-throughput and comprehensive description of bacteria.</title>
        <authorList>
            <person name="Hitch T.C.A."/>
        </authorList>
    </citation>
    <scope>NUCLEOTIDE SEQUENCE [LARGE SCALE GENOMIC DNA]</scope>
    <source>
        <strain evidence="9 10">Sanger_18</strain>
    </source>
</reference>
<protein>
    <submittedName>
        <fullName evidence="9">Type II secretion system F family protein</fullName>
    </submittedName>
</protein>
<evidence type="ECO:0000313" key="10">
    <source>
        <dbReference type="Proteomes" id="UP001652432"/>
    </source>
</evidence>
<gene>
    <name evidence="9" type="ORF">OCV77_04010</name>
</gene>
<evidence type="ECO:0000256" key="1">
    <source>
        <dbReference type="ARBA" id="ARBA00004651"/>
    </source>
</evidence>
<dbReference type="RefSeq" id="WP_262573509.1">
    <property type="nucleotide sequence ID" value="NZ_JAOQKJ010000003.1"/>
</dbReference>
<comment type="similarity">
    <text evidence="2">Belongs to the GSP F family.</text>
</comment>
<accession>A0ABT2T0A9</accession>
<proteinExistence type="inferred from homology"/>
<dbReference type="PANTHER" id="PTHR30012:SF0">
    <property type="entry name" value="TYPE II SECRETION SYSTEM PROTEIN F-RELATED"/>
    <property type="match status" value="1"/>
</dbReference>
<dbReference type="PANTHER" id="PTHR30012">
    <property type="entry name" value="GENERAL SECRETION PATHWAY PROTEIN"/>
    <property type="match status" value="1"/>
</dbReference>
<evidence type="ECO:0000313" key="9">
    <source>
        <dbReference type="EMBL" id="MCU6743674.1"/>
    </source>
</evidence>
<comment type="subcellular location">
    <subcellularLocation>
        <location evidence="1">Cell membrane</location>
        <topology evidence="1">Multi-pass membrane protein</topology>
    </subcellularLocation>
</comment>
<feature type="transmembrane region" description="Helical" evidence="7">
    <location>
        <begin position="374"/>
        <end position="395"/>
    </location>
</feature>
<name>A0ABT2T0A9_9FIRM</name>
<evidence type="ECO:0000256" key="2">
    <source>
        <dbReference type="ARBA" id="ARBA00005745"/>
    </source>
</evidence>
<dbReference type="PRINTS" id="PR00812">
    <property type="entry name" value="BCTERIALGSPF"/>
</dbReference>
<dbReference type="Proteomes" id="UP001652432">
    <property type="component" value="Unassembled WGS sequence"/>
</dbReference>
<keyword evidence="3" id="KW-1003">Cell membrane</keyword>
<organism evidence="9 10">
    <name type="scientific">Suilimivivens aceti</name>
    <dbReference type="NCBI Taxonomy" id="2981774"/>
    <lineage>
        <taxon>Bacteria</taxon>
        <taxon>Bacillati</taxon>
        <taxon>Bacillota</taxon>
        <taxon>Clostridia</taxon>
        <taxon>Lachnospirales</taxon>
        <taxon>Lachnospiraceae</taxon>
        <taxon>Suilimivivens</taxon>
    </lineage>
</organism>
<feature type="domain" description="Type II secretion system protein GspF" evidence="8">
    <location>
        <begin position="68"/>
        <end position="191"/>
    </location>
</feature>
<dbReference type="EMBL" id="JAOQKJ010000003">
    <property type="protein sequence ID" value="MCU6743674.1"/>
    <property type="molecule type" value="Genomic_DNA"/>
</dbReference>
<feature type="domain" description="Type II secretion system protein GspF" evidence="8">
    <location>
        <begin position="273"/>
        <end position="393"/>
    </location>
</feature>
<dbReference type="Gene3D" id="1.20.81.30">
    <property type="entry name" value="Type II secretion system (T2SS), domain F"/>
    <property type="match status" value="2"/>
</dbReference>
<sequence length="402" mass="44227">MAEFQYRVITPEGKEKKGTMEGKSIEQVTGVLKAQKNVILSVSEASLMSRDINFSLGGRVSARDYSIFCRQFVSIISAGVSIINALEMMRDQTENRTLKKALGEVYEDVSKGESMAGAMKKHSKVFPSMLCNMVEAGEASGSMEVAFERMAVQFEKENKLKQSVKKAMIYPIVLLVVMVGVLFLMMIWVIPNFMGMFAELDTELPPITQAVVNMSDFVIAKWWLILLVVAAAIALFKAYAASPSGKFVLGGIALKIPVFGKLQTKSECARLGRTLCTLLGAGVPMMDAIEITGRSMENVHYKKAMMDAKDQVMRGMALSRPLKTCGLFPPMVVHMVSIGEETGNIETMLENVANYYEDDVQVATEQVMALMEPMIIVVMAIVVGVLIMAIMQPMLTLYESIG</sequence>
<evidence type="ECO:0000256" key="3">
    <source>
        <dbReference type="ARBA" id="ARBA00022475"/>
    </source>
</evidence>
<dbReference type="InterPro" id="IPR042094">
    <property type="entry name" value="T2SS_GspF_sf"/>
</dbReference>
<evidence type="ECO:0000256" key="6">
    <source>
        <dbReference type="ARBA" id="ARBA00023136"/>
    </source>
</evidence>
<evidence type="ECO:0000259" key="8">
    <source>
        <dbReference type="Pfam" id="PF00482"/>
    </source>
</evidence>
<evidence type="ECO:0000256" key="5">
    <source>
        <dbReference type="ARBA" id="ARBA00022989"/>
    </source>
</evidence>
<dbReference type="InterPro" id="IPR018076">
    <property type="entry name" value="T2SS_GspF_dom"/>
</dbReference>
<keyword evidence="4 7" id="KW-0812">Transmembrane</keyword>
<keyword evidence="10" id="KW-1185">Reference proteome</keyword>
<dbReference type="InterPro" id="IPR003004">
    <property type="entry name" value="GspF/PilC"/>
</dbReference>
<evidence type="ECO:0000256" key="7">
    <source>
        <dbReference type="SAM" id="Phobius"/>
    </source>
</evidence>
<keyword evidence="5 7" id="KW-1133">Transmembrane helix</keyword>
<comment type="caution">
    <text evidence="9">The sequence shown here is derived from an EMBL/GenBank/DDBJ whole genome shotgun (WGS) entry which is preliminary data.</text>
</comment>